<dbReference type="InterPro" id="IPR013826">
    <property type="entry name" value="Topo_IA_cen_sub3"/>
</dbReference>
<evidence type="ECO:0000256" key="13">
    <source>
        <dbReference type="SAM" id="MobiDB-lite"/>
    </source>
</evidence>
<evidence type="ECO:0000256" key="10">
    <source>
        <dbReference type="ARBA" id="ARBA00031985"/>
    </source>
</evidence>
<dbReference type="AlphaFoldDB" id="N2ACU6"/>
<evidence type="ECO:0000256" key="6">
    <source>
        <dbReference type="ARBA" id="ARBA00023029"/>
    </source>
</evidence>
<reference evidence="16 17" key="1">
    <citation type="journal article" date="2014" name="Genome Announc.">
        <title>Draft genome sequences of the altered schaedler flora, a defined bacterial community from gnotobiotic mice.</title>
        <authorList>
            <person name="Wannemuehler M.J."/>
            <person name="Overstreet A.M."/>
            <person name="Ward D.V."/>
            <person name="Phillips G.J."/>
        </authorList>
    </citation>
    <scope>NUCLEOTIDE SEQUENCE [LARGE SCALE GENOMIC DNA]</scope>
    <source>
        <strain evidence="16 17">ASF492</strain>
    </source>
</reference>
<dbReference type="NCBIfam" id="TIGR01056">
    <property type="entry name" value="topB"/>
    <property type="match status" value="1"/>
</dbReference>
<dbReference type="GO" id="GO:0006265">
    <property type="term" value="P:DNA topological change"/>
    <property type="evidence" value="ECO:0007669"/>
    <property type="project" value="InterPro"/>
</dbReference>
<dbReference type="OrthoDB" id="9803554at2"/>
<dbReference type="InterPro" id="IPR013824">
    <property type="entry name" value="Topo_IA_cen_sub1"/>
</dbReference>
<dbReference type="EMBL" id="AQFT01000086">
    <property type="protein sequence ID" value="EMZ25836.1"/>
    <property type="molecule type" value="Genomic_DNA"/>
</dbReference>
<dbReference type="CDD" id="cd00186">
    <property type="entry name" value="TOP1Ac"/>
    <property type="match status" value="1"/>
</dbReference>
<keyword evidence="6" id="KW-0799">Topoisomerase</keyword>
<evidence type="ECO:0000256" key="9">
    <source>
        <dbReference type="ARBA" id="ARBA00030003"/>
    </source>
</evidence>
<evidence type="ECO:0000259" key="15">
    <source>
        <dbReference type="PROSITE" id="PS52039"/>
    </source>
</evidence>
<protein>
    <recommendedName>
        <fullName evidence="3">DNA topoisomerase</fullName>
        <ecNumber evidence="3">5.6.2.1</ecNumber>
    </recommendedName>
    <alternativeName>
        <fullName evidence="12">Omega-protein</fullName>
    </alternativeName>
    <alternativeName>
        <fullName evidence="11">Relaxing enzyme</fullName>
    </alternativeName>
    <alternativeName>
        <fullName evidence="9">Swivelase</fullName>
    </alternativeName>
    <alternativeName>
        <fullName evidence="10">Untwisting enzyme</fullName>
    </alternativeName>
</protein>
<evidence type="ECO:0000256" key="3">
    <source>
        <dbReference type="ARBA" id="ARBA00012891"/>
    </source>
</evidence>
<comment type="catalytic activity">
    <reaction evidence="1">
        <text>ATP-independent breakage of single-stranded DNA, followed by passage and rejoining.</text>
        <dbReference type="EC" id="5.6.2.1"/>
    </reaction>
</comment>
<dbReference type="GO" id="GO:0046872">
    <property type="term" value="F:metal ion binding"/>
    <property type="evidence" value="ECO:0007669"/>
    <property type="project" value="UniProtKB-KW"/>
</dbReference>
<evidence type="ECO:0000256" key="1">
    <source>
        <dbReference type="ARBA" id="ARBA00000213"/>
    </source>
</evidence>
<dbReference type="InterPro" id="IPR006171">
    <property type="entry name" value="TOPRIM_dom"/>
</dbReference>
<evidence type="ECO:0000256" key="11">
    <source>
        <dbReference type="ARBA" id="ARBA00032235"/>
    </source>
</evidence>
<dbReference type="PROSITE" id="PS00396">
    <property type="entry name" value="TOPO_IA_1"/>
    <property type="match status" value="1"/>
</dbReference>
<keyword evidence="17" id="KW-1185">Reference proteome</keyword>
<feature type="compositionally biased region" description="Basic and acidic residues" evidence="13">
    <location>
        <begin position="433"/>
        <end position="447"/>
    </location>
</feature>
<dbReference type="InterPro" id="IPR013497">
    <property type="entry name" value="Topo_IA_cen"/>
</dbReference>
<dbReference type="HOGENOM" id="CLU_002929_5_2_9"/>
<keyword evidence="5" id="KW-0460">Magnesium</keyword>
<dbReference type="PRINTS" id="PR00417">
    <property type="entry name" value="PRTPISMRASEI"/>
</dbReference>
<dbReference type="EC" id="5.6.2.1" evidence="3"/>
<dbReference type="SMART" id="SM00437">
    <property type="entry name" value="TOP1Ac"/>
    <property type="match status" value="1"/>
</dbReference>
<dbReference type="eggNOG" id="COG0550">
    <property type="taxonomic scope" value="Bacteria"/>
</dbReference>
<dbReference type="InterPro" id="IPR023406">
    <property type="entry name" value="Topo_IA_AS"/>
</dbReference>
<dbReference type="InterPro" id="IPR000380">
    <property type="entry name" value="Topo_IA"/>
</dbReference>
<evidence type="ECO:0000256" key="5">
    <source>
        <dbReference type="ARBA" id="ARBA00022842"/>
    </source>
</evidence>
<dbReference type="InterPro" id="IPR005738">
    <property type="entry name" value="TopoIII"/>
</dbReference>
<feature type="domain" description="Topo IA-type catalytic" evidence="15">
    <location>
        <begin position="153"/>
        <end position="586"/>
    </location>
</feature>
<gene>
    <name evidence="16" type="ORF">C823_02687</name>
</gene>
<dbReference type="Proteomes" id="UP000012589">
    <property type="component" value="Unassembled WGS sequence"/>
</dbReference>
<dbReference type="Pfam" id="PF01751">
    <property type="entry name" value="Toprim"/>
    <property type="match status" value="1"/>
</dbReference>
<keyword evidence="8 16" id="KW-0413">Isomerase</keyword>
<dbReference type="CDD" id="cd03362">
    <property type="entry name" value="TOPRIM_TopoIA_TopoIII"/>
    <property type="match status" value="1"/>
</dbReference>
<evidence type="ECO:0000313" key="17">
    <source>
        <dbReference type="Proteomes" id="UP000012589"/>
    </source>
</evidence>
<dbReference type="InterPro" id="IPR034144">
    <property type="entry name" value="TOPRIM_TopoIII"/>
</dbReference>
<dbReference type="PROSITE" id="PS50880">
    <property type="entry name" value="TOPRIM"/>
    <property type="match status" value="1"/>
</dbReference>
<dbReference type="PATRIC" id="fig|1235802.3.peg.2837"/>
<evidence type="ECO:0000256" key="12">
    <source>
        <dbReference type="ARBA" id="ARBA00032877"/>
    </source>
</evidence>
<dbReference type="PANTHER" id="PTHR11390:SF21">
    <property type="entry name" value="DNA TOPOISOMERASE 3-ALPHA"/>
    <property type="match status" value="1"/>
</dbReference>
<feature type="region of interest" description="Disordered" evidence="13">
    <location>
        <begin position="433"/>
        <end position="452"/>
    </location>
</feature>
<keyword evidence="7" id="KW-0238">DNA-binding</keyword>
<organism evidence="16 17">
    <name type="scientific">Eubacterium plexicaudatum ASF492</name>
    <dbReference type="NCBI Taxonomy" id="1235802"/>
    <lineage>
        <taxon>Bacteria</taxon>
        <taxon>Bacillati</taxon>
        <taxon>Bacillota</taxon>
        <taxon>Clostridia</taxon>
        <taxon>Eubacteriales</taxon>
        <taxon>Eubacteriaceae</taxon>
        <taxon>Eubacterium</taxon>
    </lineage>
</organism>
<comment type="similarity">
    <text evidence="2">Belongs to the type IA topoisomerase family.</text>
</comment>
<accession>N2ACU6</accession>
<dbReference type="PROSITE" id="PS52039">
    <property type="entry name" value="TOPO_IA_2"/>
    <property type="match status" value="1"/>
</dbReference>
<name>N2ACU6_9FIRM</name>
<dbReference type="SMART" id="SM00436">
    <property type="entry name" value="TOP1Bc"/>
    <property type="match status" value="1"/>
</dbReference>
<dbReference type="InterPro" id="IPR013825">
    <property type="entry name" value="Topo_IA_cen_sub2"/>
</dbReference>
<evidence type="ECO:0000256" key="4">
    <source>
        <dbReference type="ARBA" id="ARBA00022723"/>
    </source>
</evidence>
<comment type="caution">
    <text evidence="16">The sequence shown here is derived from an EMBL/GenBank/DDBJ whole genome shotgun (WGS) entry which is preliminary data.</text>
</comment>
<feature type="domain" description="Toprim" evidence="14">
    <location>
        <begin position="3"/>
        <end position="136"/>
    </location>
</feature>
<dbReference type="GO" id="GO:0043597">
    <property type="term" value="C:cytoplasmic replication fork"/>
    <property type="evidence" value="ECO:0007669"/>
    <property type="project" value="TreeGrafter"/>
</dbReference>
<dbReference type="InterPro" id="IPR023405">
    <property type="entry name" value="Topo_IA_core_domain"/>
</dbReference>
<dbReference type="Gene3D" id="1.10.290.10">
    <property type="entry name" value="Topoisomerase I, domain 4"/>
    <property type="match status" value="1"/>
</dbReference>
<dbReference type="SMART" id="SM00493">
    <property type="entry name" value="TOPRIM"/>
    <property type="match status" value="1"/>
</dbReference>
<dbReference type="GO" id="GO:0003917">
    <property type="term" value="F:DNA topoisomerase type I (single strand cut, ATP-independent) activity"/>
    <property type="evidence" value="ECO:0007669"/>
    <property type="project" value="UniProtKB-EC"/>
</dbReference>
<evidence type="ECO:0000256" key="7">
    <source>
        <dbReference type="ARBA" id="ARBA00023125"/>
    </source>
</evidence>
<sequence length="702" mass="76959">MSQTLVIAEKPSVAKSIAAVLGVGNRKDGYLEGGGFLVSWCVGHLVELADASAYGEQYAKWTLSDLPILPEKWKYTVSPGTKKQFDILKQLMGREDVASIVEATDAGREGELIFRLVYEQAQCKKKIERLWISSMEDSAIREGFSHLQPSVCYDSLYRAALCRARADWLVGINATRLYSCLYHRTLNIGRVMTPTLALIVGREADIAAFCPVPFYTVILALPGFAAAGERLEDEAQAKKIMEACAAAEAAVVKKAERREKTEKPPALYDLTTLQREANRLLGFTAQQTLDYLQSLYEKKLTTYPRTDSRYLTSDMADSLPVLVNVTAKAMPFAAGVPISCDPGQVINDSKVSDHHAIIPTKGIRDTDLASLPAGERSLLSLIAARLLCAVGQPHAFAETSVSMECAGYKFKAKGRAVLHSGWKELDGRYRETLKNKPEADREKEEKSLPLLEEGQELEVISASVKEGKTSPPGHFTEDTLLSAMETAGAGEMPEDAERKGLGTPATRAGILEKLIKVGFVERKKVKKAVHLIPTQEGTALITILPEQIQSPSMTAEWEHQLKEIEKGKTEPEAFLAQIAAMLKELSRSREVVENADALFPASRENVGKCPRCGGPVVEIKKGFVCDNRSCGFAIWKESRFFTAKKKKLTPELASALLKDGRAKLPGCYSEKTGKTYDAVVVLADDGGQYVNFKLEFEGGKGK</sequence>
<proteinExistence type="inferred from homology"/>
<evidence type="ECO:0000256" key="8">
    <source>
        <dbReference type="ARBA" id="ARBA00023235"/>
    </source>
</evidence>
<dbReference type="GO" id="GO:0006281">
    <property type="term" value="P:DNA repair"/>
    <property type="evidence" value="ECO:0007669"/>
    <property type="project" value="TreeGrafter"/>
</dbReference>
<dbReference type="STRING" id="1235802.C823_02687"/>
<evidence type="ECO:0000259" key="14">
    <source>
        <dbReference type="PROSITE" id="PS50880"/>
    </source>
</evidence>
<dbReference type="SUPFAM" id="SSF56712">
    <property type="entry name" value="Prokaryotic type I DNA topoisomerase"/>
    <property type="match status" value="1"/>
</dbReference>
<evidence type="ECO:0000313" key="16">
    <source>
        <dbReference type="EMBL" id="EMZ25836.1"/>
    </source>
</evidence>
<dbReference type="InterPro" id="IPR003602">
    <property type="entry name" value="Topo_IA_DNA-bd_dom"/>
</dbReference>
<dbReference type="PANTHER" id="PTHR11390">
    <property type="entry name" value="PROKARYOTIC DNA TOPOISOMERASE"/>
    <property type="match status" value="1"/>
</dbReference>
<evidence type="ECO:0000256" key="2">
    <source>
        <dbReference type="ARBA" id="ARBA00009446"/>
    </source>
</evidence>
<keyword evidence="4" id="KW-0479">Metal-binding</keyword>
<dbReference type="Gene3D" id="2.70.20.10">
    <property type="entry name" value="Topoisomerase I, domain 3"/>
    <property type="match status" value="1"/>
</dbReference>
<dbReference type="Pfam" id="PF01131">
    <property type="entry name" value="Topoisom_bac"/>
    <property type="match status" value="1"/>
</dbReference>
<dbReference type="Gene3D" id="1.10.460.10">
    <property type="entry name" value="Topoisomerase I, domain 2"/>
    <property type="match status" value="1"/>
</dbReference>
<dbReference type="GO" id="GO:0006310">
    <property type="term" value="P:DNA recombination"/>
    <property type="evidence" value="ECO:0007669"/>
    <property type="project" value="TreeGrafter"/>
</dbReference>
<dbReference type="NCBIfam" id="NF005829">
    <property type="entry name" value="PRK07726.1"/>
    <property type="match status" value="1"/>
</dbReference>
<dbReference type="InterPro" id="IPR003601">
    <property type="entry name" value="Topo_IA_2"/>
</dbReference>
<dbReference type="GO" id="GO:0003677">
    <property type="term" value="F:DNA binding"/>
    <property type="evidence" value="ECO:0007669"/>
    <property type="project" value="UniProtKB-KW"/>
</dbReference>
<dbReference type="Gene3D" id="3.40.50.140">
    <property type="match status" value="1"/>
</dbReference>